<sequence>MNPPDDLCEERRLRDQTPALLAQPERWRTLAVPSVTDTERARLLPWSTYWQSLLAVQQPPDEARRLLEAAYQTFCAQGDPLGKLLGCAAVIETFHDDEESLAPLDDWIATLLKCLPTDEGWLSPEVEVQVMACGIAVLLRDQSHPLLTRWAERGEILLRKLPRGLQRLRLANFLLQHYIWRGNFGKSGAIIDAVNSSVADGGLKPIEAIHWYQSVATYCRFVADHERGLAAVEAGLPLCREAAAPHQAYALNSKGVSIALSAHDADRAEHYLEAMRPFVETATPGDQTHYWNLRTGLTLLRGELKTALEYARTTLINSGEIGGAYRTAVHHVSLALVLLARGEAEPALQQFEAAGAIGERIDAGLLRFSCALLGSACLARMGYEDEADARLATALKLGAHEQYLTTSAWWLPNVVAERCARALALDLEPTYVRRLIRYRQLRNPDPTLEQWPCQAHLHAFGSFSLQLRGEPLTFGAKAQNKPLELLKLLLANGGRPLGVARVMECLWPEAEGEARRKSFDAALLRLRRLLDDAPVVNLDGGKLGLQDDSVWSDVHAFLSLAETIDRSEEADAPRLNTQATRLLALYRAPFLEHEEAPWALEARERLRKRFVGTVDRLGARLEVLGLAEETVRLYERATDADPLAESLYRRLMGVYLRLGRQAEALRTYRRCRDMLSILLGIRPSAETERLAREISAAVGNQ</sequence>
<comment type="similarity">
    <text evidence="1">Belongs to the AfsR/DnrI/RedD regulatory family.</text>
</comment>
<dbReference type="PANTHER" id="PTHR35807">
    <property type="entry name" value="TRANSCRIPTIONAL REGULATOR REDD-RELATED"/>
    <property type="match status" value="1"/>
</dbReference>
<evidence type="ECO:0000313" key="6">
    <source>
        <dbReference type="Proteomes" id="UP001595791"/>
    </source>
</evidence>
<dbReference type="Pfam" id="PF03704">
    <property type="entry name" value="BTAD"/>
    <property type="match status" value="1"/>
</dbReference>
<keyword evidence="2" id="KW-0238">DNA-binding</keyword>
<evidence type="ECO:0000313" key="5">
    <source>
        <dbReference type="EMBL" id="MFC4158435.1"/>
    </source>
</evidence>
<dbReference type="InterPro" id="IPR001867">
    <property type="entry name" value="OmpR/PhoB-type_DNA-bd"/>
</dbReference>
<dbReference type="Gene3D" id="1.10.10.10">
    <property type="entry name" value="Winged helix-like DNA-binding domain superfamily/Winged helix DNA-binding domain"/>
    <property type="match status" value="1"/>
</dbReference>
<dbReference type="SMART" id="SM00862">
    <property type="entry name" value="Trans_reg_C"/>
    <property type="match status" value="1"/>
</dbReference>
<dbReference type="InterPro" id="IPR051677">
    <property type="entry name" value="AfsR-DnrI-RedD_regulator"/>
</dbReference>
<dbReference type="InterPro" id="IPR016032">
    <property type="entry name" value="Sig_transdc_resp-reg_C-effctor"/>
</dbReference>
<evidence type="ECO:0000256" key="2">
    <source>
        <dbReference type="ARBA" id="ARBA00023125"/>
    </source>
</evidence>
<dbReference type="InterPro" id="IPR036388">
    <property type="entry name" value="WH-like_DNA-bd_sf"/>
</dbReference>
<reference evidence="6" key="1">
    <citation type="journal article" date="2019" name="Int. J. Syst. Evol. Microbiol.">
        <title>The Global Catalogue of Microorganisms (GCM) 10K type strain sequencing project: providing services to taxonomists for standard genome sequencing and annotation.</title>
        <authorList>
            <consortium name="The Broad Institute Genomics Platform"/>
            <consortium name="The Broad Institute Genome Sequencing Center for Infectious Disease"/>
            <person name="Wu L."/>
            <person name="Ma J."/>
        </authorList>
    </citation>
    <scope>NUCLEOTIDE SEQUENCE [LARGE SCALE GENOMIC DNA]</scope>
    <source>
        <strain evidence="6">LMG 29894</strain>
    </source>
</reference>
<comment type="caution">
    <text evidence="5">The sequence shown here is derived from an EMBL/GenBank/DDBJ whole genome shotgun (WGS) entry which is preliminary data.</text>
</comment>
<dbReference type="SMART" id="SM01043">
    <property type="entry name" value="BTAD"/>
    <property type="match status" value="1"/>
</dbReference>
<dbReference type="RefSeq" id="WP_378161101.1">
    <property type="nucleotide sequence ID" value="NZ_JBHSBU010000001.1"/>
</dbReference>
<dbReference type="EMBL" id="JBHSBU010000001">
    <property type="protein sequence ID" value="MFC4158435.1"/>
    <property type="molecule type" value="Genomic_DNA"/>
</dbReference>
<feature type="domain" description="Bacterial transcriptional activator" evidence="4">
    <location>
        <begin position="552"/>
        <end position="695"/>
    </location>
</feature>
<dbReference type="SUPFAM" id="SSF46894">
    <property type="entry name" value="C-terminal effector domain of the bipartite response regulators"/>
    <property type="match status" value="1"/>
</dbReference>
<feature type="domain" description="OmpR/PhoB-type" evidence="3">
    <location>
        <begin position="469"/>
        <end position="545"/>
    </location>
</feature>
<keyword evidence="6" id="KW-1185">Reference proteome</keyword>
<name>A0ABV8MMD8_9NEIS</name>
<evidence type="ECO:0000256" key="1">
    <source>
        <dbReference type="ARBA" id="ARBA00005820"/>
    </source>
</evidence>
<organism evidence="5 6">
    <name type="scientific">Chitinimonas lacunae</name>
    <dbReference type="NCBI Taxonomy" id="1963018"/>
    <lineage>
        <taxon>Bacteria</taxon>
        <taxon>Pseudomonadati</taxon>
        <taxon>Pseudomonadota</taxon>
        <taxon>Betaproteobacteria</taxon>
        <taxon>Neisseriales</taxon>
        <taxon>Chitinibacteraceae</taxon>
        <taxon>Chitinimonas</taxon>
    </lineage>
</organism>
<dbReference type="InterPro" id="IPR011990">
    <property type="entry name" value="TPR-like_helical_dom_sf"/>
</dbReference>
<dbReference type="Proteomes" id="UP001595791">
    <property type="component" value="Unassembled WGS sequence"/>
</dbReference>
<gene>
    <name evidence="5" type="ORF">ACFOW7_03575</name>
</gene>
<dbReference type="Gene3D" id="1.25.40.10">
    <property type="entry name" value="Tetratricopeptide repeat domain"/>
    <property type="match status" value="2"/>
</dbReference>
<proteinExistence type="inferred from homology"/>
<evidence type="ECO:0000259" key="3">
    <source>
        <dbReference type="SMART" id="SM00862"/>
    </source>
</evidence>
<dbReference type="InterPro" id="IPR005158">
    <property type="entry name" value="BTAD"/>
</dbReference>
<accession>A0ABV8MMD8</accession>
<protein>
    <submittedName>
        <fullName evidence="5">Bacterial transcriptional activator domain-containing protein</fullName>
    </submittedName>
</protein>
<dbReference type="SUPFAM" id="SSF48452">
    <property type="entry name" value="TPR-like"/>
    <property type="match status" value="2"/>
</dbReference>
<evidence type="ECO:0000259" key="4">
    <source>
        <dbReference type="SMART" id="SM01043"/>
    </source>
</evidence>